<evidence type="ECO:0000313" key="5">
    <source>
        <dbReference type="Proteomes" id="UP000587942"/>
    </source>
</evidence>
<proteinExistence type="predicted"/>
<comment type="cofactor">
    <cofactor evidence="1">
        <name>Mg(2+)</name>
        <dbReference type="ChEBI" id="CHEBI:18420"/>
    </cofactor>
</comment>
<dbReference type="PANTHER" id="PTHR43046">
    <property type="entry name" value="GDP-MANNOSE MANNOSYL HYDROLASE"/>
    <property type="match status" value="1"/>
</dbReference>
<dbReference type="Proteomes" id="UP000587942">
    <property type="component" value="Unassembled WGS sequence"/>
</dbReference>
<dbReference type="GO" id="GO:0016787">
    <property type="term" value="F:hydrolase activity"/>
    <property type="evidence" value="ECO:0007669"/>
    <property type="project" value="UniProtKB-KW"/>
</dbReference>
<dbReference type="PROSITE" id="PS00893">
    <property type="entry name" value="NUDIX_BOX"/>
    <property type="match status" value="1"/>
</dbReference>
<dbReference type="AlphaFoldDB" id="A0A846TKI0"/>
<evidence type="ECO:0000256" key="1">
    <source>
        <dbReference type="ARBA" id="ARBA00001946"/>
    </source>
</evidence>
<reference evidence="4 5" key="1">
    <citation type="submission" date="2020-03" db="EMBL/GenBank/DDBJ databases">
        <authorList>
            <person name="Sun Q."/>
        </authorList>
    </citation>
    <scope>NUCLEOTIDE SEQUENCE [LARGE SCALE GENOMIC DNA]</scope>
    <source>
        <strain evidence="4 5">KACC 21451</strain>
    </source>
</reference>
<dbReference type="RefSeq" id="WP_167832892.1">
    <property type="nucleotide sequence ID" value="NZ_JAAVUM010000009.1"/>
</dbReference>
<keyword evidence="2" id="KW-0378">Hydrolase</keyword>
<feature type="domain" description="Nudix hydrolase" evidence="3">
    <location>
        <begin position="14"/>
        <end position="142"/>
    </location>
</feature>
<name>A0A846TKI0_9BACI</name>
<evidence type="ECO:0000259" key="3">
    <source>
        <dbReference type="PROSITE" id="PS51462"/>
    </source>
</evidence>
<comment type="caution">
    <text evidence="4">The sequence shown here is derived from an EMBL/GenBank/DDBJ whole genome shotgun (WGS) entry which is preliminary data.</text>
</comment>
<dbReference type="InterPro" id="IPR015797">
    <property type="entry name" value="NUDIX_hydrolase-like_dom_sf"/>
</dbReference>
<dbReference type="PANTHER" id="PTHR43046:SF14">
    <property type="entry name" value="MUTT_NUDIX FAMILY PROTEIN"/>
    <property type="match status" value="1"/>
</dbReference>
<dbReference type="Pfam" id="PF00293">
    <property type="entry name" value="NUDIX"/>
    <property type="match status" value="1"/>
</dbReference>
<protein>
    <submittedName>
        <fullName evidence="4">NUDIX domain-containing protein</fullName>
    </submittedName>
</protein>
<dbReference type="SUPFAM" id="SSF55811">
    <property type="entry name" value="Nudix"/>
    <property type="match status" value="1"/>
</dbReference>
<accession>A0A846TKI0</accession>
<evidence type="ECO:0000313" key="4">
    <source>
        <dbReference type="EMBL" id="NKE06474.1"/>
    </source>
</evidence>
<evidence type="ECO:0000256" key="2">
    <source>
        <dbReference type="ARBA" id="ARBA00022801"/>
    </source>
</evidence>
<gene>
    <name evidence="4" type="ORF">GWK17_13520</name>
</gene>
<dbReference type="InterPro" id="IPR000086">
    <property type="entry name" value="NUDIX_hydrolase_dom"/>
</dbReference>
<dbReference type="InterPro" id="IPR020084">
    <property type="entry name" value="NUDIX_hydrolase_CS"/>
</dbReference>
<organism evidence="4 5">
    <name type="scientific">Mesobacillus selenatarsenatis</name>
    <dbReference type="NCBI Taxonomy" id="388741"/>
    <lineage>
        <taxon>Bacteria</taxon>
        <taxon>Bacillati</taxon>
        <taxon>Bacillota</taxon>
        <taxon>Bacilli</taxon>
        <taxon>Bacillales</taxon>
        <taxon>Bacillaceae</taxon>
        <taxon>Mesobacillus</taxon>
    </lineage>
</organism>
<sequence>MITFGEIKSGISYTWRPGVYGIILIEENLVALIETDDGKYFLPGGGMEESESHEECLIREGKEEMGKLLELGEWIGKAQQYFYSKKDSTYYQVQGDFYFAKIAGDTGEPAEADHHLKWLDTREAVSMLCHKHQRWALQKALAMIEYKEQHI</sequence>
<dbReference type="EMBL" id="JAAVUM010000009">
    <property type="protein sequence ID" value="NKE06474.1"/>
    <property type="molecule type" value="Genomic_DNA"/>
</dbReference>
<dbReference type="PROSITE" id="PS51462">
    <property type="entry name" value="NUDIX"/>
    <property type="match status" value="1"/>
</dbReference>
<dbReference type="Gene3D" id="3.90.79.10">
    <property type="entry name" value="Nucleoside Triphosphate Pyrophosphohydrolase"/>
    <property type="match status" value="1"/>
</dbReference>